<gene>
    <name evidence="2" type="ORF">OCV77_09680</name>
</gene>
<name>A0ABT2T3C2_9FIRM</name>
<dbReference type="Gene3D" id="1.10.10.2910">
    <property type="match status" value="1"/>
</dbReference>
<comment type="caution">
    <text evidence="2">The sequence shown here is derived from an EMBL/GenBank/DDBJ whole genome shotgun (WGS) entry which is preliminary data.</text>
</comment>
<accession>A0ABT2T3C2</accession>
<evidence type="ECO:0000313" key="2">
    <source>
        <dbReference type="EMBL" id="MCU6744765.1"/>
    </source>
</evidence>
<dbReference type="InterPro" id="IPR010359">
    <property type="entry name" value="IrrE_HExxH"/>
</dbReference>
<organism evidence="2 3">
    <name type="scientific">Suilimivivens aceti</name>
    <dbReference type="NCBI Taxonomy" id="2981774"/>
    <lineage>
        <taxon>Bacteria</taxon>
        <taxon>Bacillati</taxon>
        <taxon>Bacillota</taxon>
        <taxon>Clostridia</taxon>
        <taxon>Lachnospirales</taxon>
        <taxon>Lachnospiraceae</taxon>
        <taxon>Suilimivivens</taxon>
    </lineage>
</organism>
<sequence length="142" mass="16567">MRTKEDIIRYARELRCEYNTRDPYILARHYGIRVGDDLKLGISKKAYTIKMDNYPTMIMINNVYDMRSKIVLCAHELGHALLHDSGISNFAITEKNAFTNDEYEANLFAVSLLFDDKDFNIPITQMSNYILKSILDYNIEVK</sequence>
<keyword evidence="3" id="KW-1185">Reference proteome</keyword>
<feature type="domain" description="IrrE N-terminal-like" evidence="1">
    <location>
        <begin position="51"/>
        <end position="126"/>
    </location>
</feature>
<proteinExistence type="predicted"/>
<dbReference type="Proteomes" id="UP001652432">
    <property type="component" value="Unassembled WGS sequence"/>
</dbReference>
<evidence type="ECO:0000259" key="1">
    <source>
        <dbReference type="Pfam" id="PF06114"/>
    </source>
</evidence>
<evidence type="ECO:0000313" key="3">
    <source>
        <dbReference type="Proteomes" id="UP001652432"/>
    </source>
</evidence>
<dbReference type="RefSeq" id="WP_262574868.1">
    <property type="nucleotide sequence ID" value="NZ_JAOQKJ010000007.1"/>
</dbReference>
<reference evidence="2 3" key="1">
    <citation type="journal article" date="2021" name="ISME Commun">
        <title>Automated analysis of genomic sequences facilitates high-throughput and comprehensive description of bacteria.</title>
        <authorList>
            <person name="Hitch T.C.A."/>
        </authorList>
    </citation>
    <scope>NUCLEOTIDE SEQUENCE [LARGE SCALE GENOMIC DNA]</scope>
    <source>
        <strain evidence="2 3">Sanger_18</strain>
    </source>
</reference>
<dbReference type="EMBL" id="JAOQKJ010000007">
    <property type="protein sequence ID" value="MCU6744765.1"/>
    <property type="molecule type" value="Genomic_DNA"/>
</dbReference>
<dbReference type="Pfam" id="PF06114">
    <property type="entry name" value="Peptidase_M78"/>
    <property type="match status" value="1"/>
</dbReference>
<protein>
    <submittedName>
        <fullName evidence="2">ImmA/IrrE family metallo-endopeptidase</fullName>
    </submittedName>
</protein>